<sequence>MKPNEAKVSSEKVKIMIHVHIAYVLAAFGVTRYHVAHFSFITIPIATFTTAMTHCAAIPYTPTEAPFVHNQKFYVPRLEEDRWTILKWDIPDDFDIMMPKPPSWLKIDKGKGVKIAKGRPGKNEVVFLETCPNYILAHFCSTEDGGSDEDTCIKLNVPREENETIVVDGNVLFQYYQVHGCKFVRMCRFDDETFDDRRVPEYYVCGTTQELSSPEFLHFSAQPPKDPKDDEDDTFVIIDVVHSGYLFYRDGVWRMYRNTYPKRAEKIAPYKFRSSATVNDRFIILHSFSQQQKEEMQEEQRKDAAMTPFYLDTMDWSILRPSWKLYKFKNMSFHIPNVETRVSCEMEHVVVSGKCIHKECSDTHVMFVPVQEFCPIPKDHIEKFNARQARIKEELRLRPWQDQDNRYIGANGRRLFDKRVFNYKLYCKSYTGFSFTNADGTTAVETRRKAQPEDEDSVPPKRRKLCLSCEPALREADVPGQENSLPPPIKVSLMEEEAPSEDGKVKMEKESPQVVPKDSSCEMDTEPHASSPKSENSLSEGTSSPPEGRPSSTPEEESNRDALERSESDLQKECSQGALSPSNGDRMEGLEKTDPEGESSTDSTPACIVTLLATLVETVDSMNATLDQEHTLLSAEALESAPEEECGLFTPASVLAEVQPALEPFEENEPGSASQKSDEHSTLIPRTSRKRKLTSPTDFVEQIVSLDVELSRSFEAKEQLATEDTFREAMQKESCSSTIHVQAISPVTPQEDTSTGVPDQQEPVCSQLVALEDQPMSQPAIFHDWGNEVQENTPPILNDQSAMEKDGIVNDVFLSAAEEVSMNSEEDFGTLPSLESSMEVQNEFSRKESHLATEGTFREAMQKESCTSTIQVQAISPVTPSKDATEPQEPICPQPVALEDKPESQPARFQNWANEFQTSATHPERGYVEPIITLDVQLSKSFEADEGKHMEGFVEVEFAREESHLTTEGTFREAFPKESCSSTIQVQVIVPVTPQEDTSTGAADPQEPICSHPVALEDQPESQLARIEDSANEVQENTPPTLNDHSAMEKEGIINDVFLGAAEENSMDSMEYASSTPSPTGQEKPSQMGIWTRRHPTTCLGLLRSRAMKKKLNEPFLLRVTPVA</sequence>
<feature type="compositionally biased region" description="Polar residues" evidence="1">
    <location>
        <begin position="531"/>
        <end position="553"/>
    </location>
</feature>
<dbReference type="Proteomes" id="UP000095287">
    <property type="component" value="Unplaced"/>
</dbReference>
<reference evidence="3" key="1">
    <citation type="submission" date="2016-11" db="UniProtKB">
        <authorList>
            <consortium name="WormBaseParasite"/>
        </authorList>
    </citation>
    <scope>IDENTIFICATION</scope>
</reference>
<keyword evidence="2" id="KW-1185">Reference proteome</keyword>
<dbReference type="AlphaFoldDB" id="A0A1I7YHM1"/>
<feature type="region of interest" description="Disordered" evidence="1">
    <location>
        <begin position="442"/>
        <end position="463"/>
    </location>
</feature>
<feature type="compositionally biased region" description="Polar residues" evidence="1">
    <location>
        <begin position="573"/>
        <end position="583"/>
    </location>
</feature>
<name>A0A1I7YHM1_9BILA</name>
<feature type="region of interest" description="Disordered" evidence="1">
    <location>
        <begin position="1069"/>
        <end position="1088"/>
    </location>
</feature>
<feature type="compositionally biased region" description="Polar residues" evidence="1">
    <location>
        <begin position="1072"/>
        <end position="1085"/>
    </location>
</feature>
<evidence type="ECO:0000313" key="2">
    <source>
        <dbReference type="Proteomes" id="UP000095287"/>
    </source>
</evidence>
<organism evidence="2 3">
    <name type="scientific">Steinernema glaseri</name>
    <dbReference type="NCBI Taxonomy" id="37863"/>
    <lineage>
        <taxon>Eukaryota</taxon>
        <taxon>Metazoa</taxon>
        <taxon>Ecdysozoa</taxon>
        <taxon>Nematoda</taxon>
        <taxon>Chromadorea</taxon>
        <taxon>Rhabditida</taxon>
        <taxon>Tylenchina</taxon>
        <taxon>Panagrolaimomorpha</taxon>
        <taxon>Strongyloidoidea</taxon>
        <taxon>Steinernematidae</taxon>
        <taxon>Steinernema</taxon>
    </lineage>
</organism>
<dbReference type="WBParaSite" id="L893_g16463.t1">
    <property type="protein sequence ID" value="L893_g16463.t1"/>
    <property type="gene ID" value="L893_g16463"/>
</dbReference>
<evidence type="ECO:0000256" key="1">
    <source>
        <dbReference type="SAM" id="MobiDB-lite"/>
    </source>
</evidence>
<feature type="region of interest" description="Disordered" evidence="1">
    <location>
        <begin position="665"/>
        <end position="692"/>
    </location>
</feature>
<feature type="region of interest" description="Disordered" evidence="1">
    <location>
        <begin position="477"/>
        <end position="605"/>
    </location>
</feature>
<feature type="compositionally biased region" description="Basic and acidic residues" evidence="1">
    <location>
        <begin position="585"/>
        <end position="595"/>
    </location>
</feature>
<evidence type="ECO:0000313" key="3">
    <source>
        <dbReference type="WBParaSite" id="L893_g16463.t1"/>
    </source>
</evidence>
<accession>A0A1I7YHM1</accession>
<proteinExistence type="predicted"/>
<feature type="compositionally biased region" description="Basic and acidic residues" evidence="1">
    <location>
        <begin position="557"/>
        <end position="572"/>
    </location>
</feature>
<feature type="compositionally biased region" description="Basic and acidic residues" evidence="1">
    <location>
        <begin position="501"/>
        <end position="511"/>
    </location>
</feature>
<protein>
    <submittedName>
        <fullName evidence="3">ZP domain-containing protein</fullName>
    </submittedName>
</protein>